<dbReference type="OrthoDB" id="692779at2759"/>
<sequence length="157" mass="18358">MRIQQKLAHKLVQNKDKASGLGFHWTNTCKHKQKKRHFFSSLSKTKLLSILASRLLQKMGGEINNRRLPYFSGCMSPSCVTVHEEYARIHISRGNNRGRRLKKLVRKIVNESKSIYEPSKPVTFQYDAVSYSQNFDEGLHKEDYPQVFQQFKCRVVK</sequence>
<keyword evidence="2" id="KW-1185">Reference proteome</keyword>
<dbReference type="EMBL" id="CACTIH010005651">
    <property type="protein sequence ID" value="CAA2999788.1"/>
    <property type="molecule type" value="Genomic_DNA"/>
</dbReference>
<protein>
    <submittedName>
        <fullName evidence="1">Uncharacterized protein</fullName>
    </submittedName>
</protein>
<accession>A0A8S0T5K9</accession>
<dbReference type="Gramene" id="OE9A104306T1">
    <property type="protein sequence ID" value="OE9A104306C1"/>
    <property type="gene ID" value="OE9A104306"/>
</dbReference>
<name>A0A8S0T5K9_OLEEU</name>
<dbReference type="AlphaFoldDB" id="A0A8S0T5K9"/>
<evidence type="ECO:0000313" key="2">
    <source>
        <dbReference type="Proteomes" id="UP000594638"/>
    </source>
</evidence>
<reference evidence="1 2" key="1">
    <citation type="submission" date="2019-12" db="EMBL/GenBank/DDBJ databases">
        <authorList>
            <person name="Alioto T."/>
            <person name="Alioto T."/>
            <person name="Gomez Garrido J."/>
        </authorList>
    </citation>
    <scope>NUCLEOTIDE SEQUENCE [LARGE SCALE GENOMIC DNA]</scope>
</reference>
<dbReference type="Proteomes" id="UP000594638">
    <property type="component" value="Unassembled WGS sequence"/>
</dbReference>
<comment type="caution">
    <text evidence="1">The sequence shown here is derived from an EMBL/GenBank/DDBJ whole genome shotgun (WGS) entry which is preliminary data.</text>
</comment>
<organism evidence="1 2">
    <name type="scientific">Olea europaea subsp. europaea</name>
    <dbReference type="NCBI Taxonomy" id="158383"/>
    <lineage>
        <taxon>Eukaryota</taxon>
        <taxon>Viridiplantae</taxon>
        <taxon>Streptophyta</taxon>
        <taxon>Embryophyta</taxon>
        <taxon>Tracheophyta</taxon>
        <taxon>Spermatophyta</taxon>
        <taxon>Magnoliopsida</taxon>
        <taxon>eudicotyledons</taxon>
        <taxon>Gunneridae</taxon>
        <taxon>Pentapetalae</taxon>
        <taxon>asterids</taxon>
        <taxon>lamiids</taxon>
        <taxon>Lamiales</taxon>
        <taxon>Oleaceae</taxon>
        <taxon>Oleeae</taxon>
        <taxon>Olea</taxon>
    </lineage>
</organism>
<evidence type="ECO:0000313" key="1">
    <source>
        <dbReference type="EMBL" id="CAA2999788.1"/>
    </source>
</evidence>
<proteinExistence type="predicted"/>
<gene>
    <name evidence="1" type="ORF">OLEA9_A104306</name>
</gene>